<dbReference type="EMBL" id="AFBI03000005">
    <property type="protein sequence ID" value="EJW01347.1"/>
    <property type="molecule type" value="Genomic_DNA"/>
</dbReference>
<dbReference type="GO" id="GO:0003677">
    <property type="term" value="F:DNA binding"/>
    <property type="evidence" value="ECO:0007669"/>
    <property type="project" value="InterPro"/>
</dbReference>
<dbReference type="PIRSF" id="PIRSF000778">
    <property type="entry name" value="RpoK/RPB6"/>
    <property type="match status" value="1"/>
</dbReference>
<dbReference type="VEuPathDB" id="MicrosporidiaDB:EDEG_00472"/>
<protein>
    <recommendedName>
        <fullName evidence="5">DNA-directed RNA polymerase I, II, and III subunit RPABC2</fullName>
    </recommendedName>
</protein>
<dbReference type="STRING" id="1003232.J9DIY6"/>
<dbReference type="GO" id="GO:0005736">
    <property type="term" value="C:RNA polymerase I complex"/>
    <property type="evidence" value="ECO:0007669"/>
    <property type="project" value="EnsemblFungi"/>
</dbReference>
<dbReference type="GO" id="GO:0006366">
    <property type="term" value="P:transcription by RNA polymerase II"/>
    <property type="evidence" value="ECO:0007669"/>
    <property type="project" value="TreeGrafter"/>
</dbReference>
<dbReference type="GO" id="GO:0006360">
    <property type="term" value="P:transcription by RNA polymerase I"/>
    <property type="evidence" value="ECO:0007669"/>
    <property type="project" value="TreeGrafter"/>
</dbReference>
<accession>J9DIY6</accession>
<reference evidence="4" key="2">
    <citation type="submission" date="2015-07" db="EMBL/GenBank/DDBJ databases">
        <title>Contrasting host-pathogen interactions and genome evolution in two generalist and specialist microsporidian pathogens of mosquitoes.</title>
        <authorList>
            <consortium name="The Broad Institute Genomics Platform"/>
            <consortium name="The Broad Institute Genome Sequencing Center for Infectious Disease"/>
            <person name="Cuomo C.A."/>
            <person name="Sanscrainte N.D."/>
            <person name="Goldberg J.M."/>
            <person name="Heiman D."/>
            <person name="Young S."/>
            <person name="Zeng Q."/>
            <person name="Becnel J.J."/>
            <person name="Birren B.W."/>
        </authorList>
    </citation>
    <scope>NUCLEOTIDE SEQUENCE [LARGE SCALE GENOMIC DNA]</scope>
    <source>
        <strain evidence="4">USNM 41457</strain>
    </source>
</reference>
<dbReference type="SMART" id="SM01409">
    <property type="entry name" value="RNA_pol_Rpb6"/>
    <property type="match status" value="1"/>
</dbReference>
<dbReference type="GO" id="GO:0005665">
    <property type="term" value="C:RNA polymerase II, core complex"/>
    <property type="evidence" value="ECO:0007669"/>
    <property type="project" value="EnsemblFungi"/>
</dbReference>
<dbReference type="NCBIfam" id="NF002208">
    <property type="entry name" value="PRK01099.1-3"/>
    <property type="match status" value="1"/>
</dbReference>
<dbReference type="InterPro" id="IPR006110">
    <property type="entry name" value="Pol_omega/Rpo6/RPB6"/>
</dbReference>
<dbReference type="GO" id="GO:0042797">
    <property type="term" value="P:tRNA transcription by RNA polymerase III"/>
    <property type="evidence" value="ECO:0007669"/>
    <property type="project" value="TreeGrafter"/>
</dbReference>
<dbReference type="InterPro" id="IPR006111">
    <property type="entry name" value="Rpo6/Rpb6"/>
</dbReference>
<dbReference type="AlphaFoldDB" id="J9DIY6"/>
<proteinExistence type="inferred from homology"/>
<name>J9DIY6_EDHAE</name>
<comment type="caution">
    <text evidence="3">The sequence shown here is derived from an EMBL/GenBank/DDBJ whole genome shotgun (WGS) entry which is preliminary data.</text>
</comment>
<keyword evidence="2" id="KW-0804">Transcription</keyword>
<dbReference type="PANTHER" id="PTHR47227:SF5">
    <property type="entry name" value="DNA-DIRECTED RNA POLYMERASES I, II, AND III SUBUNIT RPABC2"/>
    <property type="match status" value="1"/>
</dbReference>
<keyword evidence="4" id="KW-1185">Reference proteome</keyword>
<dbReference type="Proteomes" id="UP000003163">
    <property type="component" value="Unassembled WGS sequence"/>
</dbReference>
<dbReference type="InterPro" id="IPR036161">
    <property type="entry name" value="RPB6/omega-like_sf"/>
</dbReference>
<gene>
    <name evidence="3" type="ORF">EDEG_00472</name>
</gene>
<dbReference type="OrthoDB" id="259769at2759"/>
<dbReference type="HOGENOM" id="CLU_112527_2_0_1"/>
<dbReference type="GO" id="GO:0005666">
    <property type="term" value="C:RNA polymerase III complex"/>
    <property type="evidence" value="ECO:0007669"/>
    <property type="project" value="EnsemblFungi"/>
</dbReference>
<evidence type="ECO:0000313" key="4">
    <source>
        <dbReference type="Proteomes" id="UP000003163"/>
    </source>
</evidence>
<dbReference type="HAMAP" id="MF_00192">
    <property type="entry name" value="RNApol_arch_Rpo6"/>
    <property type="match status" value="1"/>
</dbReference>
<keyword evidence="1" id="KW-0240">DNA-directed RNA polymerase</keyword>
<evidence type="ECO:0000313" key="3">
    <source>
        <dbReference type="EMBL" id="EJW01347.1"/>
    </source>
</evidence>
<dbReference type="GO" id="GO:0003899">
    <property type="term" value="F:DNA-directed RNA polymerase activity"/>
    <property type="evidence" value="ECO:0007669"/>
    <property type="project" value="EnsemblFungi"/>
</dbReference>
<dbReference type="OMA" id="TYMTKYE"/>
<reference evidence="3 4" key="1">
    <citation type="submission" date="2011-08" db="EMBL/GenBank/DDBJ databases">
        <authorList>
            <person name="Liu Z.J."/>
            <person name="Shi F.L."/>
            <person name="Lu J.Q."/>
            <person name="Li M."/>
            <person name="Wang Z.L."/>
        </authorList>
    </citation>
    <scope>NUCLEOTIDE SEQUENCE [LARGE SCALE GENOMIC DNA]</scope>
    <source>
        <strain evidence="3 4">USNM 41457</strain>
    </source>
</reference>
<evidence type="ECO:0008006" key="5">
    <source>
        <dbReference type="Google" id="ProtNLM"/>
    </source>
</evidence>
<organism evidence="3 4">
    <name type="scientific">Edhazardia aedis (strain USNM 41457)</name>
    <name type="common">Microsporidian parasite</name>
    <dbReference type="NCBI Taxonomy" id="1003232"/>
    <lineage>
        <taxon>Eukaryota</taxon>
        <taxon>Fungi</taxon>
        <taxon>Fungi incertae sedis</taxon>
        <taxon>Microsporidia</taxon>
        <taxon>Edhazardia</taxon>
    </lineage>
</organism>
<dbReference type="SUPFAM" id="SSF63562">
    <property type="entry name" value="RPB6/omega subunit-like"/>
    <property type="match status" value="1"/>
</dbReference>
<evidence type="ECO:0000256" key="2">
    <source>
        <dbReference type="ARBA" id="ARBA00023163"/>
    </source>
</evidence>
<evidence type="ECO:0000256" key="1">
    <source>
        <dbReference type="ARBA" id="ARBA00022478"/>
    </source>
</evidence>
<dbReference type="Gene3D" id="3.90.940.10">
    <property type="match status" value="1"/>
</dbReference>
<dbReference type="FunCoup" id="J9DIY6">
    <property type="interactions" value="149"/>
</dbReference>
<dbReference type="Pfam" id="PF01192">
    <property type="entry name" value="RNA_pol_Rpb6"/>
    <property type="match status" value="1"/>
</dbReference>
<dbReference type="InParanoid" id="J9DIY6"/>
<dbReference type="PANTHER" id="PTHR47227">
    <property type="entry name" value="DNA-DIRECTED RNA POLYMERASE SUBUNIT K"/>
    <property type="match status" value="1"/>
</dbReference>
<sequence length="110" mass="12837">MEFESSSSSENEIPNIEIFEEPAQAEFKKTVKNITSNRMTKYEKAHILGIRALQISMGAPPLVDIEYETDPLKIALMELNQKKMPFQLRRRLPDASYEEWDINEMIIPYD</sequence>